<evidence type="ECO:0000313" key="6">
    <source>
        <dbReference type="Proteomes" id="UP000092573"/>
    </source>
</evidence>
<feature type="domain" description="Carbohydrate kinase FGGY C-terminal" evidence="4">
    <location>
        <begin position="114"/>
        <end position="278"/>
    </location>
</feature>
<dbReference type="Proteomes" id="UP000092573">
    <property type="component" value="Chromosome"/>
</dbReference>
<accession>A0A1B1MZI5</accession>
<dbReference type="KEGG" id="pyg:AWM70_08240"/>
<keyword evidence="6" id="KW-1185">Reference proteome</keyword>
<keyword evidence="2" id="KW-0808">Transferase</keyword>
<evidence type="ECO:0000256" key="2">
    <source>
        <dbReference type="ARBA" id="ARBA00022679"/>
    </source>
</evidence>
<dbReference type="InterPro" id="IPR050406">
    <property type="entry name" value="FGGY_Carb_Kinase"/>
</dbReference>
<evidence type="ECO:0000256" key="1">
    <source>
        <dbReference type="ARBA" id="ARBA00009156"/>
    </source>
</evidence>
<comment type="similarity">
    <text evidence="1">Belongs to the FGGY kinase family.</text>
</comment>
<dbReference type="EMBL" id="CP014167">
    <property type="protein sequence ID" value="ANS74576.1"/>
    <property type="molecule type" value="Genomic_DNA"/>
</dbReference>
<dbReference type="GO" id="GO:0016301">
    <property type="term" value="F:kinase activity"/>
    <property type="evidence" value="ECO:0007669"/>
    <property type="project" value="UniProtKB-KW"/>
</dbReference>
<evidence type="ECO:0000313" key="5">
    <source>
        <dbReference type="EMBL" id="ANS74576.1"/>
    </source>
</evidence>
<dbReference type="OrthoDB" id="8434698at2"/>
<reference evidence="5 6" key="1">
    <citation type="submission" date="2016-01" db="EMBL/GenBank/DDBJ databases">
        <title>Complete Genome Sequence of Paenibacillus yonginensis DCY84, a novel Plant Growth-Promoting Bacteria with Elicitation of Induced Systemic Resistance.</title>
        <authorList>
            <person name="Kim Y.J."/>
            <person name="Yang D.C."/>
            <person name="Sukweenadhi J."/>
        </authorList>
    </citation>
    <scope>NUCLEOTIDE SEQUENCE [LARGE SCALE GENOMIC DNA]</scope>
    <source>
        <strain evidence="5 6">DCY84</strain>
    </source>
</reference>
<gene>
    <name evidence="5" type="ORF">AWM70_08240</name>
</gene>
<dbReference type="AlphaFoldDB" id="A0A1B1MZI5"/>
<dbReference type="InterPro" id="IPR043129">
    <property type="entry name" value="ATPase_NBD"/>
</dbReference>
<dbReference type="InterPro" id="IPR018485">
    <property type="entry name" value="FGGY_C"/>
</dbReference>
<keyword evidence="3" id="KW-0418">Kinase</keyword>
<dbReference type="STRING" id="1462996.AWM70_08240"/>
<name>A0A1B1MZI5_9BACL</name>
<protein>
    <recommendedName>
        <fullName evidence="4">Carbohydrate kinase FGGY C-terminal domain-containing protein</fullName>
    </recommendedName>
</protein>
<dbReference type="Gene3D" id="3.30.420.40">
    <property type="match status" value="2"/>
</dbReference>
<dbReference type="GO" id="GO:0005975">
    <property type="term" value="P:carbohydrate metabolic process"/>
    <property type="evidence" value="ECO:0007669"/>
    <property type="project" value="InterPro"/>
</dbReference>
<evidence type="ECO:0000259" key="4">
    <source>
        <dbReference type="Pfam" id="PF02782"/>
    </source>
</evidence>
<organism evidence="5 6">
    <name type="scientific">Paenibacillus yonginensis</name>
    <dbReference type="NCBI Taxonomy" id="1462996"/>
    <lineage>
        <taxon>Bacteria</taxon>
        <taxon>Bacillati</taxon>
        <taxon>Bacillota</taxon>
        <taxon>Bacilli</taxon>
        <taxon>Bacillales</taxon>
        <taxon>Paenibacillaceae</taxon>
        <taxon>Paenibacillus</taxon>
    </lineage>
</organism>
<proteinExistence type="inferred from homology"/>
<dbReference type="PANTHER" id="PTHR43095">
    <property type="entry name" value="SUGAR KINASE"/>
    <property type="match status" value="1"/>
</dbReference>
<dbReference type="PANTHER" id="PTHR43095:SF5">
    <property type="entry name" value="XYLULOSE KINASE"/>
    <property type="match status" value="1"/>
</dbReference>
<dbReference type="Pfam" id="PF02782">
    <property type="entry name" value="FGGY_C"/>
    <property type="match status" value="1"/>
</dbReference>
<sequence length="298" mass="31513">MDATQAAAIGGYSAELGSFDRKALDGMEIGKAGAGLDSSVFPAVVPSGTKLGHTREGIPVYASLGDNQASFLGSVPDPEHTMLLNIGTGSQLSAFVPNLTQAPKGMEARPYPGGGVLMVGAALSGGKSYALLERFFQEVIEAYTGKTLDASEVYAWMERILVEAPEQEQGLTVRPWFLGTRSNPNVRGSIEHISLDNFRPASLTHAFLKGMLEELKPYAIKLQQLQAAAYDRLVGSGNALRSNPVLRAKAETIFGMPLRLSASPEEAAVGAALCAAVGSGRIENFRQAGRFVGELKAD</sequence>
<dbReference type="SUPFAM" id="SSF53067">
    <property type="entry name" value="Actin-like ATPase domain"/>
    <property type="match status" value="1"/>
</dbReference>
<evidence type="ECO:0000256" key="3">
    <source>
        <dbReference type="ARBA" id="ARBA00022777"/>
    </source>
</evidence>